<evidence type="ECO:0000256" key="3">
    <source>
        <dbReference type="ARBA" id="ARBA00022771"/>
    </source>
</evidence>
<dbReference type="SMART" id="SM00355">
    <property type="entry name" value="ZnF_C2H2"/>
    <property type="match status" value="4"/>
</dbReference>
<dbReference type="InterPro" id="IPR036236">
    <property type="entry name" value="Znf_C2H2_sf"/>
</dbReference>
<comment type="caution">
    <text evidence="9">The sequence shown here is derived from an EMBL/GenBank/DDBJ whole genome shotgun (WGS) entry which is preliminary data.</text>
</comment>
<dbReference type="GO" id="GO:0008270">
    <property type="term" value="F:zinc ion binding"/>
    <property type="evidence" value="ECO:0007669"/>
    <property type="project" value="UniProtKB-KW"/>
</dbReference>
<gene>
    <name evidence="9" type="ORF">B0H64DRAFT_113400</name>
</gene>
<dbReference type="RefSeq" id="XP_062660429.1">
    <property type="nucleotide sequence ID" value="XM_062797830.1"/>
</dbReference>
<keyword evidence="2" id="KW-0677">Repeat</keyword>
<keyword evidence="3 6" id="KW-0863">Zinc-finger</keyword>
<evidence type="ECO:0000256" key="5">
    <source>
        <dbReference type="ARBA" id="ARBA00044085"/>
    </source>
</evidence>
<accession>A0AAE0LTP7</accession>
<dbReference type="GO" id="GO:0005667">
    <property type="term" value="C:transcription regulator complex"/>
    <property type="evidence" value="ECO:0007669"/>
    <property type="project" value="TreeGrafter"/>
</dbReference>
<dbReference type="FunFam" id="3.30.160.60:FF:000072">
    <property type="entry name" value="zinc finger protein 143 isoform X1"/>
    <property type="match status" value="1"/>
</dbReference>
<dbReference type="SUPFAM" id="SSF57667">
    <property type="entry name" value="beta-beta-alpha zinc fingers"/>
    <property type="match status" value="3"/>
</dbReference>
<organism evidence="9 10">
    <name type="scientific">Chaetomium fimeti</name>
    <dbReference type="NCBI Taxonomy" id="1854472"/>
    <lineage>
        <taxon>Eukaryota</taxon>
        <taxon>Fungi</taxon>
        <taxon>Dikarya</taxon>
        <taxon>Ascomycota</taxon>
        <taxon>Pezizomycotina</taxon>
        <taxon>Sordariomycetes</taxon>
        <taxon>Sordariomycetidae</taxon>
        <taxon>Sordariales</taxon>
        <taxon>Chaetomiaceae</taxon>
        <taxon>Chaetomium</taxon>
    </lineage>
</organism>
<dbReference type="EMBL" id="JAUEPN010000003">
    <property type="protein sequence ID" value="KAK3296915.1"/>
    <property type="molecule type" value="Genomic_DNA"/>
</dbReference>
<reference evidence="9" key="2">
    <citation type="submission" date="2023-06" db="EMBL/GenBank/DDBJ databases">
        <authorList>
            <consortium name="Lawrence Berkeley National Laboratory"/>
            <person name="Haridas S."/>
            <person name="Hensen N."/>
            <person name="Bonometti L."/>
            <person name="Westerberg I."/>
            <person name="Brannstrom I.O."/>
            <person name="Guillou S."/>
            <person name="Cros-Aarteil S."/>
            <person name="Calhoun S."/>
            <person name="Kuo A."/>
            <person name="Mondo S."/>
            <person name="Pangilinan J."/>
            <person name="Riley R."/>
            <person name="Labutti K."/>
            <person name="Andreopoulos B."/>
            <person name="Lipzen A."/>
            <person name="Chen C."/>
            <person name="Yanf M."/>
            <person name="Daum C."/>
            <person name="Ng V."/>
            <person name="Clum A."/>
            <person name="Steindorff A."/>
            <person name="Ohm R."/>
            <person name="Martin F."/>
            <person name="Silar P."/>
            <person name="Natvig D."/>
            <person name="Lalanne C."/>
            <person name="Gautier V."/>
            <person name="Ament-Velasquez S.L."/>
            <person name="Kruys A."/>
            <person name="Hutchinson M.I."/>
            <person name="Powell A.J."/>
            <person name="Barry K."/>
            <person name="Miller A.N."/>
            <person name="Grigoriev I.V."/>
            <person name="Debuchy R."/>
            <person name="Gladieux P."/>
            <person name="Thoren M.H."/>
            <person name="Johannesson H."/>
        </authorList>
    </citation>
    <scope>NUCLEOTIDE SEQUENCE</scope>
    <source>
        <strain evidence="9">CBS 168.71</strain>
    </source>
</reference>
<dbReference type="Proteomes" id="UP001278766">
    <property type="component" value="Unassembled WGS sequence"/>
</dbReference>
<evidence type="ECO:0000313" key="9">
    <source>
        <dbReference type="EMBL" id="KAK3296915.1"/>
    </source>
</evidence>
<evidence type="ECO:0000256" key="2">
    <source>
        <dbReference type="ARBA" id="ARBA00022737"/>
    </source>
</evidence>
<dbReference type="AlphaFoldDB" id="A0AAE0LTP7"/>
<keyword evidence="4" id="KW-0862">Zinc</keyword>
<feature type="compositionally biased region" description="Low complexity" evidence="7">
    <location>
        <begin position="395"/>
        <end position="408"/>
    </location>
</feature>
<name>A0AAE0LTP7_9PEZI</name>
<dbReference type="PROSITE" id="PS00028">
    <property type="entry name" value="ZINC_FINGER_C2H2_1"/>
    <property type="match status" value="4"/>
</dbReference>
<evidence type="ECO:0000256" key="4">
    <source>
        <dbReference type="ARBA" id="ARBA00022833"/>
    </source>
</evidence>
<feature type="region of interest" description="Disordered" evidence="7">
    <location>
        <begin position="138"/>
        <end position="161"/>
    </location>
</feature>
<protein>
    <recommendedName>
        <fullName evidence="5">C2H2 type master regulator of conidiophore development brlA</fullName>
    </recommendedName>
</protein>
<dbReference type="GO" id="GO:0000785">
    <property type="term" value="C:chromatin"/>
    <property type="evidence" value="ECO:0007669"/>
    <property type="project" value="TreeGrafter"/>
</dbReference>
<dbReference type="FunFam" id="3.30.160.60:FF:002343">
    <property type="entry name" value="Zinc finger protein 33A"/>
    <property type="match status" value="1"/>
</dbReference>
<feature type="domain" description="C2H2-type" evidence="8">
    <location>
        <begin position="252"/>
        <end position="279"/>
    </location>
</feature>
<evidence type="ECO:0000313" key="10">
    <source>
        <dbReference type="Proteomes" id="UP001278766"/>
    </source>
</evidence>
<dbReference type="GeneID" id="87834778"/>
<dbReference type="PANTHER" id="PTHR14003">
    <property type="entry name" value="TRANSCRIPTIONAL REPRESSOR PROTEIN YY"/>
    <property type="match status" value="1"/>
</dbReference>
<feature type="domain" description="C2H2-type" evidence="8">
    <location>
        <begin position="311"/>
        <end position="341"/>
    </location>
</feature>
<dbReference type="InterPro" id="IPR013087">
    <property type="entry name" value="Znf_C2H2_type"/>
</dbReference>
<evidence type="ECO:0000256" key="7">
    <source>
        <dbReference type="SAM" id="MobiDB-lite"/>
    </source>
</evidence>
<feature type="domain" description="C2H2-type" evidence="8">
    <location>
        <begin position="280"/>
        <end position="307"/>
    </location>
</feature>
<evidence type="ECO:0000256" key="1">
    <source>
        <dbReference type="ARBA" id="ARBA00022723"/>
    </source>
</evidence>
<dbReference type="GO" id="GO:0000981">
    <property type="term" value="F:DNA-binding transcription factor activity, RNA polymerase II-specific"/>
    <property type="evidence" value="ECO:0007669"/>
    <property type="project" value="UniProtKB-ARBA"/>
</dbReference>
<feature type="compositionally biased region" description="Low complexity" evidence="7">
    <location>
        <begin position="146"/>
        <end position="160"/>
    </location>
</feature>
<dbReference type="PANTHER" id="PTHR14003:SF19">
    <property type="entry name" value="YY2 TRANSCRIPTION FACTOR"/>
    <property type="match status" value="1"/>
</dbReference>
<keyword evidence="10" id="KW-1185">Reference proteome</keyword>
<evidence type="ECO:0000259" key="8">
    <source>
        <dbReference type="PROSITE" id="PS50157"/>
    </source>
</evidence>
<evidence type="ECO:0000256" key="6">
    <source>
        <dbReference type="PROSITE-ProRule" id="PRU00042"/>
    </source>
</evidence>
<keyword evidence="1" id="KW-0479">Metal-binding</keyword>
<dbReference type="FunFam" id="3.30.160.60:FF:000110">
    <property type="entry name" value="Zinc finger protein-like"/>
    <property type="match status" value="1"/>
</dbReference>
<feature type="region of interest" description="Disordered" evidence="7">
    <location>
        <begin position="394"/>
        <end position="416"/>
    </location>
</feature>
<reference evidence="9" key="1">
    <citation type="journal article" date="2023" name="Mol. Phylogenet. Evol.">
        <title>Genome-scale phylogeny and comparative genomics of the fungal order Sordariales.</title>
        <authorList>
            <person name="Hensen N."/>
            <person name="Bonometti L."/>
            <person name="Westerberg I."/>
            <person name="Brannstrom I.O."/>
            <person name="Guillou S."/>
            <person name="Cros-Aarteil S."/>
            <person name="Calhoun S."/>
            <person name="Haridas S."/>
            <person name="Kuo A."/>
            <person name="Mondo S."/>
            <person name="Pangilinan J."/>
            <person name="Riley R."/>
            <person name="LaButti K."/>
            <person name="Andreopoulos B."/>
            <person name="Lipzen A."/>
            <person name="Chen C."/>
            <person name="Yan M."/>
            <person name="Daum C."/>
            <person name="Ng V."/>
            <person name="Clum A."/>
            <person name="Steindorff A."/>
            <person name="Ohm R.A."/>
            <person name="Martin F."/>
            <person name="Silar P."/>
            <person name="Natvig D.O."/>
            <person name="Lalanne C."/>
            <person name="Gautier V."/>
            <person name="Ament-Velasquez S.L."/>
            <person name="Kruys A."/>
            <person name="Hutchinson M.I."/>
            <person name="Powell A.J."/>
            <person name="Barry K."/>
            <person name="Miller A.N."/>
            <person name="Grigoriev I.V."/>
            <person name="Debuchy R."/>
            <person name="Gladieux P."/>
            <person name="Hiltunen Thoren M."/>
            <person name="Johannesson H."/>
        </authorList>
    </citation>
    <scope>NUCLEOTIDE SEQUENCE</scope>
    <source>
        <strain evidence="9">CBS 168.71</strain>
    </source>
</reference>
<dbReference type="PROSITE" id="PS50157">
    <property type="entry name" value="ZINC_FINGER_C2H2_2"/>
    <property type="match status" value="4"/>
</dbReference>
<dbReference type="GO" id="GO:0000978">
    <property type="term" value="F:RNA polymerase II cis-regulatory region sequence-specific DNA binding"/>
    <property type="evidence" value="ECO:0007669"/>
    <property type="project" value="TreeGrafter"/>
</dbReference>
<dbReference type="Gene3D" id="3.30.160.60">
    <property type="entry name" value="Classic Zinc Finger"/>
    <property type="match status" value="4"/>
</dbReference>
<proteinExistence type="predicted"/>
<feature type="domain" description="C2H2-type" evidence="8">
    <location>
        <begin position="222"/>
        <end position="251"/>
    </location>
</feature>
<sequence>MAIGSLPTNPESWARWPYPQHDGADFSMTPTSMISYDCRTTTTAHIPRPELSQHFVPGTFNSAPMPSPPSPHYHAPVSYDGYNPYSAPAMLDAPFKPQESMERLQPRCMGPEPVANGGTQGRVNSLPFIKRSCSPSVKSEANSTLSSSPSPKAVASSARAQSSPVHQFNTAIDNVMRVIESKREILGPSDEVELVQTDEEKKEVAKDNQTQRGRGKAKRKRFCCEIPGCSKMFAQKNNLDTHRRSHTGESPYVCPYCQRRFTQSVNLKTHINRHTGERPYECPECDKCFPQLSNVKAHMRTHIRRELRAVWVCRFANCPKAFTAKGNLKAHQNTYHVEEIEAFNAKLAAMKDKNMISEEDKEMAKYLGDVHNLANKGIKGRGKGRKVKRVMMLHPPQQQSSPATSPISADGHTGPYPMSLLPHALSHLHMTQQQQQQQQQQQHPTMNHGLPYYGVSNPAAYSMSRPPNMLFGSLSINTREPYVHGGYGMDSDQLSDASSVHGSTPVMHTYEDEHGRELAFGERLY</sequence>
<dbReference type="Pfam" id="PF00096">
    <property type="entry name" value="zf-C2H2"/>
    <property type="match status" value="3"/>
</dbReference>